<gene>
    <name evidence="2" type="ORF">S12H4_15260</name>
</gene>
<evidence type="ECO:0000313" key="2">
    <source>
        <dbReference type="EMBL" id="GAI86635.1"/>
    </source>
</evidence>
<dbReference type="EMBL" id="BARW01007317">
    <property type="protein sequence ID" value="GAI86635.1"/>
    <property type="molecule type" value="Genomic_DNA"/>
</dbReference>
<reference evidence="2" key="1">
    <citation type="journal article" date="2014" name="Front. Microbiol.">
        <title>High frequency of phylogenetically diverse reductive dehalogenase-homologous genes in deep subseafloor sedimentary metagenomes.</title>
        <authorList>
            <person name="Kawai M."/>
            <person name="Futagami T."/>
            <person name="Toyoda A."/>
            <person name="Takaki Y."/>
            <person name="Nishi S."/>
            <person name="Hori S."/>
            <person name="Arai W."/>
            <person name="Tsubouchi T."/>
            <person name="Morono Y."/>
            <person name="Uchiyama I."/>
            <person name="Ito T."/>
            <person name="Fujiyama A."/>
            <person name="Inagaki F."/>
            <person name="Takami H."/>
        </authorList>
    </citation>
    <scope>NUCLEOTIDE SEQUENCE</scope>
    <source>
        <strain evidence="2">Expedition CK06-06</strain>
    </source>
</reference>
<comment type="caution">
    <text evidence="2">The sequence shown here is derived from an EMBL/GenBank/DDBJ whole genome shotgun (WGS) entry which is preliminary data.</text>
</comment>
<evidence type="ECO:0000256" key="1">
    <source>
        <dbReference type="SAM" id="MobiDB-lite"/>
    </source>
</evidence>
<feature type="region of interest" description="Disordered" evidence="1">
    <location>
        <begin position="1"/>
        <end position="28"/>
    </location>
</feature>
<feature type="non-terminal residue" evidence="2">
    <location>
        <position position="1"/>
    </location>
</feature>
<proteinExistence type="predicted"/>
<sequence>ISSRFSSTANIVPKANSTGMHTPTNTNVFRKALRNTESLKMSV</sequence>
<organism evidence="2">
    <name type="scientific">marine sediment metagenome</name>
    <dbReference type="NCBI Taxonomy" id="412755"/>
    <lineage>
        <taxon>unclassified sequences</taxon>
        <taxon>metagenomes</taxon>
        <taxon>ecological metagenomes</taxon>
    </lineage>
</organism>
<name>X1TGC9_9ZZZZ</name>
<dbReference type="AlphaFoldDB" id="X1TGC9"/>
<protein>
    <submittedName>
        <fullName evidence="2">Uncharacterized protein</fullName>
    </submittedName>
</protein>
<accession>X1TGC9</accession>